<reference evidence="3" key="2">
    <citation type="submission" date="2023-05" db="EMBL/GenBank/DDBJ databases">
        <authorList>
            <person name="Fouks B."/>
        </authorList>
    </citation>
    <scope>NUCLEOTIDE SEQUENCE</scope>
    <source>
        <strain evidence="3">Stay&amp;Tobe</strain>
        <tissue evidence="3">Testes</tissue>
    </source>
</reference>
<gene>
    <name evidence="3" type="ORF">L9F63_018904</name>
</gene>
<keyword evidence="4" id="KW-1185">Reference proteome</keyword>
<accession>A0AAD8EFC6</accession>
<comment type="caution">
    <text evidence="3">The sequence shown here is derived from an EMBL/GenBank/DDBJ whole genome shotgun (WGS) entry which is preliminary data.</text>
</comment>
<organism evidence="3 4">
    <name type="scientific">Diploptera punctata</name>
    <name type="common">Pacific beetle cockroach</name>
    <dbReference type="NCBI Taxonomy" id="6984"/>
    <lineage>
        <taxon>Eukaryota</taxon>
        <taxon>Metazoa</taxon>
        <taxon>Ecdysozoa</taxon>
        <taxon>Arthropoda</taxon>
        <taxon>Hexapoda</taxon>
        <taxon>Insecta</taxon>
        <taxon>Pterygota</taxon>
        <taxon>Neoptera</taxon>
        <taxon>Polyneoptera</taxon>
        <taxon>Dictyoptera</taxon>
        <taxon>Blattodea</taxon>
        <taxon>Blaberoidea</taxon>
        <taxon>Blaberidae</taxon>
        <taxon>Diplopterinae</taxon>
        <taxon>Diploptera</taxon>
    </lineage>
</organism>
<dbReference type="InterPro" id="IPR011701">
    <property type="entry name" value="MFS"/>
</dbReference>
<sequence>IRSMGDLSGENRNCSHNGHTKIEESLRPPEGGWGWLVAFGMALMFISTTGQYLSFGPLFSGILEQLGEQTTGATVIMTALTASVNFTGLVTNHLLRMMSYRKVAIMGGLLFSAGIFLTIFAHSMVHIVATYSVMAGIGMGLVAPSSYLAINSYFIEKRGFAMGFCQTGIGLGFIVVPHLVQAMLDNYGFRGTMLILGGIALNSIVGALLYHPVEWHMVRLRLHKNLIKQEDEGMEEVPLNSTAISMIGVTPLSMDVIPAEEDDLTMNNNNNTHANGTGVGLDTECEEHVVISRRGSLIMSTMLDSRSHQVLLPLLEEAEDSSCKRPCGSLANYGSNVLMFDNTIVEASSSDPVLTNLHKVSKKFSDGNKEHRWTLLRQIPDEIEDEDMDVCKPSTSAEIPPTLPPSSKHSHFKNFIKSLIESLDLGLLKDPVYVNIVLGLSVSFASDTIFFTVFPFHLTHKPWPGFTDNEVAMCLSVTAGADAFARLTVPFITDKLKIGPRAAYLMGCFSSAIFRSVFASVHEFTTIAVISAVVGFLKGVMVVNLSLTIAEHCQLDRFAAAYSLFMVINGIITLCLGPLIGAVRDETNSFPVSIHVLSVILFLCVLMWMVEHLWAYYRTQTPRSFTHIFKKRIC</sequence>
<feature type="transmembrane region" description="Helical" evidence="2">
    <location>
        <begin position="592"/>
        <end position="610"/>
    </location>
</feature>
<dbReference type="EMBL" id="JASPKZ010006078">
    <property type="protein sequence ID" value="KAJ9587652.1"/>
    <property type="molecule type" value="Genomic_DNA"/>
</dbReference>
<dbReference type="Pfam" id="PF07690">
    <property type="entry name" value="MFS_1"/>
    <property type="match status" value="2"/>
</dbReference>
<feature type="transmembrane region" description="Helical" evidence="2">
    <location>
        <begin position="103"/>
        <end position="122"/>
    </location>
</feature>
<proteinExistence type="predicted"/>
<evidence type="ECO:0008006" key="5">
    <source>
        <dbReference type="Google" id="ProtNLM"/>
    </source>
</evidence>
<evidence type="ECO:0000313" key="4">
    <source>
        <dbReference type="Proteomes" id="UP001233999"/>
    </source>
</evidence>
<dbReference type="SUPFAM" id="SSF103473">
    <property type="entry name" value="MFS general substrate transporter"/>
    <property type="match status" value="1"/>
</dbReference>
<keyword evidence="2" id="KW-1133">Transmembrane helix</keyword>
<reference evidence="3" key="1">
    <citation type="journal article" date="2023" name="IScience">
        <title>Live-bearing cockroach genome reveals convergent evolutionary mechanisms linked to viviparity in insects and beyond.</title>
        <authorList>
            <person name="Fouks B."/>
            <person name="Harrison M.C."/>
            <person name="Mikhailova A.A."/>
            <person name="Marchal E."/>
            <person name="English S."/>
            <person name="Carruthers M."/>
            <person name="Jennings E.C."/>
            <person name="Chiamaka E.L."/>
            <person name="Frigard R.A."/>
            <person name="Pippel M."/>
            <person name="Attardo G.M."/>
            <person name="Benoit J.B."/>
            <person name="Bornberg-Bauer E."/>
            <person name="Tobe S.S."/>
        </authorList>
    </citation>
    <scope>NUCLEOTIDE SEQUENCE</scope>
    <source>
        <strain evidence="3">Stay&amp;Tobe</strain>
    </source>
</reference>
<feature type="non-terminal residue" evidence="3">
    <location>
        <position position="634"/>
    </location>
</feature>
<dbReference type="Proteomes" id="UP001233999">
    <property type="component" value="Unassembled WGS sequence"/>
</dbReference>
<evidence type="ECO:0000256" key="2">
    <source>
        <dbReference type="SAM" id="Phobius"/>
    </source>
</evidence>
<protein>
    <recommendedName>
        <fullName evidence="5">Monocarboxylate transporter</fullName>
    </recommendedName>
</protein>
<dbReference type="PANTHER" id="PTHR11360">
    <property type="entry name" value="MONOCARBOXYLATE TRANSPORTER"/>
    <property type="match status" value="1"/>
</dbReference>
<keyword evidence="2" id="KW-0812">Transmembrane</keyword>
<feature type="transmembrane region" description="Helical" evidence="2">
    <location>
        <begin position="192"/>
        <end position="211"/>
    </location>
</feature>
<name>A0AAD8EFC6_DIPPU</name>
<dbReference type="GO" id="GO:0008028">
    <property type="term" value="F:monocarboxylic acid transmembrane transporter activity"/>
    <property type="evidence" value="ECO:0007669"/>
    <property type="project" value="TreeGrafter"/>
</dbReference>
<feature type="transmembrane region" description="Helical" evidence="2">
    <location>
        <begin position="160"/>
        <end position="180"/>
    </location>
</feature>
<dbReference type="AlphaFoldDB" id="A0AAD8EFC6"/>
<feature type="region of interest" description="Disordered" evidence="1">
    <location>
        <begin position="1"/>
        <end position="25"/>
    </location>
</feature>
<evidence type="ECO:0000313" key="3">
    <source>
        <dbReference type="EMBL" id="KAJ9587652.1"/>
    </source>
</evidence>
<dbReference type="InterPro" id="IPR050327">
    <property type="entry name" value="Proton-linked_MCT"/>
</dbReference>
<dbReference type="Gene3D" id="1.20.1250.20">
    <property type="entry name" value="MFS general substrate transporter like domains"/>
    <property type="match status" value="2"/>
</dbReference>
<evidence type="ECO:0000256" key="1">
    <source>
        <dbReference type="SAM" id="MobiDB-lite"/>
    </source>
</evidence>
<feature type="transmembrane region" description="Helical" evidence="2">
    <location>
        <begin position="33"/>
        <end position="53"/>
    </location>
</feature>
<dbReference type="PANTHER" id="PTHR11360:SF309">
    <property type="entry name" value="MONOCARBOXYLATE TRANSPORTER 7-LIKE PROTEIN"/>
    <property type="match status" value="1"/>
</dbReference>
<keyword evidence="2" id="KW-0472">Membrane</keyword>
<feature type="transmembrane region" description="Helical" evidence="2">
    <location>
        <begin position="432"/>
        <end position="458"/>
    </location>
</feature>
<dbReference type="InterPro" id="IPR036259">
    <property type="entry name" value="MFS_trans_sf"/>
</dbReference>
<feature type="transmembrane region" description="Helical" evidence="2">
    <location>
        <begin position="524"/>
        <end position="547"/>
    </location>
</feature>
<feature type="transmembrane region" description="Helical" evidence="2">
    <location>
        <begin position="73"/>
        <end position="91"/>
    </location>
</feature>
<feature type="transmembrane region" description="Helical" evidence="2">
    <location>
        <begin position="128"/>
        <end position="148"/>
    </location>
</feature>
<feature type="transmembrane region" description="Helical" evidence="2">
    <location>
        <begin position="559"/>
        <end position="580"/>
    </location>
</feature>